<feature type="compositionally biased region" description="Polar residues" evidence="1">
    <location>
        <begin position="798"/>
        <end position="811"/>
    </location>
</feature>
<protein>
    <submittedName>
        <fullName evidence="2">Uncharacterized protein</fullName>
    </submittedName>
</protein>
<reference evidence="2 3" key="1">
    <citation type="submission" date="2023-11" db="EMBL/GenBank/DDBJ databases">
        <title>An acidophilic fungus is an integral part of prey digestion in a carnivorous sundew plant.</title>
        <authorList>
            <person name="Tsai I.J."/>
        </authorList>
    </citation>
    <scope>NUCLEOTIDE SEQUENCE [LARGE SCALE GENOMIC DNA]</scope>
    <source>
        <strain evidence="2">169a</strain>
    </source>
</reference>
<feature type="region of interest" description="Disordered" evidence="1">
    <location>
        <begin position="696"/>
        <end position="731"/>
    </location>
</feature>
<dbReference type="EMBL" id="CP138583">
    <property type="protein sequence ID" value="WPH00190.1"/>
    <property type="molecule type" value="Genomic_DNA"/>
</dbReference>
<dbReference type="AlphaFoldDB" id="A0AAQ3M2I4"/>
<keyword evidence="3" id="KW-1185">Reference proteome</keyword>
<name>A0AAQ3M2I4_9PEZI</name>
<feature type="compositionally biased region" description="Basic and acidic residues" evidence="1">
    <location>
        <begin position="772"/>
        <end position="782"/>
    </location>
</feature>
<proteinExistence type="predicted"/>
<evidence type="ECO:0000313" key="3">
    <source>
        <dbReference type="Proteomes" id="UP001303373"/>
    </source>
</evidence>
<evidence type="ECO:0000313" key="2">
    <source>
        <dbReference type="EMBL" id="WPH00190.1"/>
    </source>
</evidence>
<feature type="compositionally biased region" description="Acidic residues" evidence="1">
    <location>
        <begin position="859"/>
        <end position="870"/>
    </location>
</feature>
<feature type="region of interest" description="Disordered" evidence="1">
    <location>
        <begin position="1"/>
        <end position="20"/>
    </location>
</feature>
<feature type="compositionally biased region" description="Basic residues" evidence="1">
    <location>
        <begin position="718"/>
        <end position="727"/>
    </location>
</feature>
<feature type="region of interest" description="Disordered" evidence="1">
    <location>
        <begin position="748"/>
        <end position="909"/>
    </location>
</feature>
<feature type="region of interest" description="Disordered" evidence="1">
    <location>
        <begin position="103"/>
        <end position="122"/>
    </location>
</feature>
<sequence length="909" mass="99515">MGAAFNHQHPGSRASLSRGHSSDELLPGGCCNFRDLSNGARAPKCGCTRFWLNTHFNGHDPNTERVWCFCGHHACYHEAFSKEPSRIIKQASLEPSRPVAVTSTQTYKSNAPTHGDRCDGTQTSHRQALGLAQISTSQPRPSGLGICAGSQSQVPSINTRVWEALNAFAREQEDGRFSITTSQLPSTATPSVAGDQRISPSRLLQDQLLQSKSMRPPVTIPTIFPAGSVTEDYSATEVATPSISGTPDFRALARGAQVRSSPSNMKPTNFLPNKLPPNEPIHQTIELEQQTQRIVAETLPSASAPSGYMSMQDVQNLLRGYGQRIEVLESLSFSHMPLDELQDKLELFDGRLLDVEQWRGDHEQTHVSLEEERAQNKNRRMLPMESSSFGSDGSYDHNAAMHTEAAVLATLAANAETGPRFDALESRIADLEYAAMPSFAHPWHVEVVLLPWGPALSGVWFSSAEATQHSLRTNTQASDEWSGSHSAPKTSFDASSSGAWTTESIQAWADESQDWLSPKACGPSGTVYQRLASRGLIQEIELTAPDSRHILNTITSAFASILEETDKPNPPEADQYQGLRERFIPLRKARKSSRLRFLGTPEMVTSATWGAGWLDSSVFMKVNDGQRRLYITTAESYLQSAGQAWTWPKIRKLPMSGVIGATTTADLHDVAIEACWSYNDRLDQLPSLQSSFASHESQWSLGSSDSNPESPAADQHLKGPRPYHHRTVSMPSVNSGFEHAQIALPKRRVASFETPAPLGTMDETTAAKRRRMDPSPEAERRGVGLTPRWSREPPSPFTVETTGEARSQGASSGRKRGFTPFAYATPHSNATYSGHVAESGGDGDTEADDDMGELQGTALDDEWNGSDEHDEGIMQSSDDESSVEFMDSSGRRTSYKRGNSKARSNDCNV</sequence>
<accession>A0AAQ3M2I4</accession>
<feature type="region of interest" description="Disordered" evidence="1">
    <location>
        <begin position="471"/>
        <end position="497"/>
    </location>
</feature>
<dbReference type="Proteomes" id="UP001303373">
    <property type="component" value="Chromosome 4"/>
</dbReference>
<feature type="compositionally biased region" description="Polar residues" evidence="1">
    <location>
        <begin position="696"/>
        <end position="709"/>
    </location>
</feature>
<feature type="compositionally biased region" description="Polar residues" evidence="1">
    <location>
        <begin position="103"/>
        <end position="112"/>
    </location>
</feature>
<organism evidence="2 3">
    <name type="scientific">Acrodontium crateriforme</name>
    <dbReference type="NCBI Taxonomy" id="150365"/>
    <lineage>
        <taxon>Eukaryota</taxon>
        <taxon>Fungi</taxon>
        <taxon>Dikarya</taxon>
        <taxon>Ascomycota</taxon>
        <taxon>Pezizomycotina</taxon>
        <taxon>Dothideomycetes</taxon>
        <taxon>Dothideomycetidae</taxon>
        <taxon>Mycosphaerellales</taxon>
        <taxon>Teratosphaeriaceae</taxon>
        <taxon>Acrodontium</taxon>
    </lineage>
</organism>
<evidence type="ECO:0000256" key="1">
    <source>
        <dbReference type="SAM" id="MobiDB-lite"/>
    </source>
</evidence>
<feature type="compositionally biased region" description="Acidic residues" evidence="1">
    <location>
        <begin position="841"/>
        <end position="852"/>
    </location>
</feature>
<gene>
    <name evidence="2" type="ORF">R9X50_00301300</name>
</gene>